<comment type="similarity">
    <text evidence="1">Belongs to the allantoicase family.</text>
</comment>
<dbReference type="InterPro" id="IPR015908">
    <property type="entry name" value="Allantoicase_dom"/>
</dbReference>
<gene>
    <name evidence="4" type="ORF">BSP0115_LOCUS8966</name>
</gene>
<proteinExistence type="inferred from homology"/>
<organism evidence="4">
    <name type="scientific">Bicosoecida sp. CB-2014</name>
    <dbReference type="NCBI Taxonomy" id="1486930"/>
    <lineage>
        <taxon>Eukaryota</taxon>
        <taxon>Sar</taxon>
        <taxon>Stramenopiles</taxon>
        <taxon>Bigyra</taxon>
        <taxon>Opalozoa</taxon>
        <taxon>Bicosoecida</taxon>
    </lineage>
</organism>
<evidence type="ECO:0000259" key="3">
    <source>
        <dbReference type="Pfam" id="PF03561"/>
    </source>
</evidence>
<dbReference type="Pfam" id="PF03561">
    <property type="entry name" value="Allantoicase"/>
    <property type="match status" value="2"/>
</dbReference>
<protein>
    <recommendedName>
        <fullName evidence="3">Allantoicase domain-containing protein</fullName>
    </recommendedName>
</protein>
<dbReference type="HAMAP" id="MF_00813">
    <property type="entry name" value="Allantoicase"/>
    <property type="match status" value="1"/>
</dbReference>
<feature type="domain" description="Allantoicase" evidence="3">
    <location>
        <begin position="82"/>
        <end position="257"/>
    </location>
</feature>
<dbReference type="AlphaFoldDB" id="A0A7S1G9S0"/>
<sequence length="484" mass="52507">MSAEPAPAIASRSGYAVGGFVRQPKRSSKPRVKKPRADGGATESDAESTASSASGASKSGSEREREVPAWKKSTEMVSARVGGKCLFATDEWFATAENMLKTSEPVFIPDKFTEFGKWMDGWETRRKRTVGHDWCILQLGLPGVIFGIHVNTAHFTGNYVPRVSVQGAYLDEAPRDLVDSRGEGGVMGTCATREQLAAAAELRSEEWEELVPMSKLGPGFVDTRDSYFTVRSTKPYTHLRVNMHPDGGIARLHVHGIVRRDWEAVPDAKVVDLVAAENGGRAVAWSDEHYGKPSNIIVRRRGVNMGDGWETARKMNRPPAYEADDAGNLVLPGMSDWAVFELGHAGVVTEVEVDTQHFKGNFPESCLVEATLAPRTSTDFADGGKALTWHEIVPRRVAKLSANASHVFPVSGVGAVSHIRLTMFPDGGIMRFRVRGRVDRAAEARVKEETVMDPIRVMSPVSRARLGAAGVPARSPPGAPSPGL</sequence>
<feature type="domain" description="Allantoicase" evidence="3">
    <location>
        <begin position="279"/>
        <end position="438"/>
    </location>
</feature>
<dbReference type="EMBL" id="HBFS01013162">
    <property type="protein sequence ID" value="CAD8915709.1"/>
    <property type="molecule type" value="Transcribed_RNA"/>
</dbReference>
<dbReference type="InterPro" id="IPR008979">
    <property type="entry name" value="Galactose-bd-like_sf"/>
</dbReference>
<accession>A0A7S1G9S0</accession>
<dbReference type="GO" id="GO:0004037">
    <property type="term" value="F:allantoicase activity"/>
    <property type="evidence" value="ECO:0007669"/>
    <property type="project" value="InterPro"/>
</dbReference>
<evidence type="ECO:0000256" key="2">
    <source>
        <dbReference type="SAM" id="MobiDB-lite"/>
    </source>
</evidence>
<evidence type="ECO:0000256" key="1">
    <source>
        <dbReference type="ARBA" id="ARBA00009242"/>
    </source>
</evidence>
<dbReference type="PANTHER" id="PTHR12045:SF3">
    <property type="entry name" value="INACTIVE ALLANTOICASE-RELATED"/>
    <property type="match status" value="1"/>
</dbReference>
<dbReference type="Gene3D" id="2.60.120.260">
    <property type="entry name" value="Galactose-binding domain-like"/>
    <property type="match status" value="2"/>
</dbReference>
<evidence type="ECO:0000313" key="4">
    <source>
        <dbReference type="EMBL" id="CAD8915709.1"/>
    </source>
</evidence>
<dbReference type="NCBIfam" id="TIGR02961">
    <property type="entry name" value="allantoicase"/>
    <property type="match status" value="1"/>
</dbReference>
<dbReference type="SUPFAM" id="SSF49785">
    <property type="entry name" value="Galactose-binding domain-like"/>
    <property type="match status" value="2"/>
</dbReference>
<dbReference type="PANTHER" id="PTHR12045">
    <property type="entry name" value="ALLANTOICASE"/>
    <property type="match status" value="1"/>
</dbReference>
<dbReference type="InterPro" id="IPR005164">
    <property type="entry name" value="Allantoicase"/>
</dbReference>
<name>A0A7S1G9S0_9STRA</name>
<feature type="compositionally biased region" description="Basic and acidic residues" evidence="2">
    <location>
        <begin position="60"/>
        <end position="71"/>
    </location>
</feature>
<dbReference type="GO" id="GO:0000256">
    <property type="term" value="P:allantoin catabolic process"/>
    <property type="evidence" value="ECO:0007669"/>
    <property type="project" value="InterPro"/>
</dbReference>
<reference evidence="4" key="1">
    <citation type="submission" date="2021-01" db="EMBL/GenBank/DDBJ databases">
        <authorList>
            <person name="Corre E."/>
            <person name="Pelletier E."/>
            <person name="Niang G."/>
            <person name="Scheremetjew M."/>
            <person name="Finn R."/>
            <person name="Kale V."/>
            <person name="Holt S."/>
            <person name="Cochrane G."/>
            <person name="Meng A."/>
            <person name="Brown T."/>
            <person name="Cohen L."/>
        </authorList>
    </citation>
    <scope>NUCLEOTIDE SEQUENCE</scope>
    <source>
        <strain evidence="4">Ms1</strain>
    </source>
</reference>
<feature type="compositionally biased region" description="Low complexity" evidence="2">
    <location>
        <begin position="41"/>
        <end position="59"/>
    </location>
</feature>
<feature type="compositionally biased region" description="Basic residues" evidence="2">
    <location>
        <begin position="23"/>
        <end position="34"/>
    </location>
</feature>
<feature type="region of interest" description="Disordered" evidence="2">
    <location>
        <begin position="1"/>
        <end position="71"/>
    </location>
</feature>